<accession>A0A0C9ZWL2</accession>
<evidence type="ECO:0000256" key="1">
    <source>
        <dbReference type="SAM" id="MobiDB-lite"/>
    </source>
</evidence>
<keyword evidence="3" id="KW-1185">Reference proteome</keyword>
<dbReference type="Proteomes" id="UP000054485">
    <property type="component" value="Unassembled WGS sequence"/>
</dbReference>
<protein>
    <submittedName>
        <fullName evidence="2">Uncharacterized protein</fullName>
    </submittedName>
</protein>
<dbReference type="AlphaFoldDB" id="A0A0C9ZWL2"/>
<organism evidence="2 3">
    <name type="scientific">Suillus luteus UH-Slu-Lm8-n1</name>
    <dbReference type="NCBI Taxonomy" id="930992"/>
    <lineage>
        <taxon>Eukaryota</taxon>
        <taxon>Fungi</taxon>
        <taxon>Dikarya</taxon>
        <taxon>Basidiomycota</taxon>
        <taxon>Agaricomycotina</taxon>
        <taxon>Agaricomycetes</taxon>
        <taxon>Agaricomycetidae</taxon>
        <taxon>Boletales</taxon>
        <taxon>Suillineae</taxon>
        <taxon>Suillaceae</taxon>
        <taxon>Suillus</taxon>
    </lineage>
</organism>
<evidence type="ECO:0000313" key="2">
    <source>
        <dbReference type="EMBL" id="KIK42200.1"/>
    </source>
</evidence>
<reference evidence="2 3" key="1">
    <citation type="submission" date="2014-04" db="EMBL/GenBank/DDBJ databases">
        <authorList>
            <consortium name="DOE Joint Genome Institute"/>
            <person name="Kuo A."/>
            <person name="Ruytinx J."/>
            <person name="Rineau F."/>
            <person name="Colpaert J."/>
            <person name="Kohler A."/>
            <person name="Nagy L.G."/>
            <person name="Floudas D."/>
            <person name="Copeland A."/>
            <person name="Barry K.W."/>
            <person name="Cichocki N."/>
            <person name="Veneault-Fourrey C."/>
            <person name="LaButti K."/>
            <person name="Lindquist E.A."/>
            <person name="Lipzen A."/>
            <person name="Lundell T."/>
            <person name="Morin E."/>
            <person name="Murat C."/>
            <person name="Sun H."/>
            <person name="Tunlid A."/>
            <person name="Henrissat B."/>
            <person name="Grigoriev I.V."/>
            <person name="Hibbett D.S."/>
            <person name="Martin F."/>
            <person name="Nordberg H.P."/>
            <person name="Cantor M.N."/>
            <person name="Hua S.X."/>
        </authorList>
    </citation>
    <scope>NUCLEOTIDE SEQUENCE [LARGE SCALE GENOMIC DNA]</scope>
    <source>
        <strain evidence="2 3">UH-Slu-Lm8-n1</strain>
    </source>
</reference>
<evidence type="ECO:0000313" key="3">
    <source>
        <dbReference type="Proteomes" id="UP000054485"/>
    </source>
</evidence>
<dbReference type="InParanoid" id="A0A0C9ZWL2"/>
<dbReference type="HOGENOM" id="CLU_2741714_0_0_1"/>
<name>A0A0C9ZWL2_9AGAM</name>
<dbReference type="EMBL" id="KN835245">
    <property type="protein sequence ID" value="KIK42200.1"/>
    <property type="molecule type" value="Genomic_DNA"/>
</dbReference>
<reference evidence="3" key="2">
    <citation type="submission" date="2015-01" db="EMBL/GenBank/DDBJ databases">
        <title>Evolutionary Origins and Diversification of the Mycorrhizal Mutualists.</title>
        <authorList>
            <consortium name="DOE Joint Genome Institute"/>
            <consortium name="Mycorrhizal Genomics Consortium"/>
            <person name="Kohler A."/>
            <person name="Kuo A."/>
            <person name="Nagy L.G."/>
            <person name="Floudas D."/>
            <person name="Copeland A."/>
            <person name="Barry K.W."/>
            <person name="Cichocki N."/>
            <person name="Veneault-Fourrey C."/>
            <person name="LaButti K."/>
            <person name="Lindquist E.A."/>
            <person name="Lipzen A."/>
            <person name="Lundell T."/>
            <person name="Morin E."/>
            <person name="Murat C."/>
            <person name="Riley R."/>
            <person name="Ohm R."/>
            <person name="Sun H."/>
            <person name="Tunlid A."/>
            <person name="Henrissat B."/>
            <person name="Grigoriev I.V."/>
            <person name="Hibbett D.S."/>
            <person name="Martin F."/>
        </authorList>
    </citation>
    <scope>NUCLEOTIDE SEQUENCE [LARGE SCALE GENOMIC DNA]</scope>
    <source>
        <strain evidence="3">UH-Slu-Lm8-n1</strain>
    </source>
</reference>
<gene>
    <name evidence="2" type="ORF">CY34DRAFT_157927</name>
</gene>
<proteinExistence type="predicted"/>
<feature type="region of interest" description="Disordered" evidence="1">
    <location>
        <begin position="1"/>
        <end position="44"/>
    </location>
</feature>
<sequence>MLSTSTSCLYPMEHDKSHQGTMRAKVKATNVPSSQARRVVQPHESSHRCSVLQDRCAPGGCWLVLDLDLPF</sequence>